<proteinExistence type="predicted"/>
<evidence type="ECO:0000313" key="4">
    <source>
        <dbReference type="Proteomes" id="UP001057753"/>
    </source>
</evidence>
<dbReference type="PANTHER" id="PTHR40040">
    <property type="entry name" value="SMALL HYDROPHOBIC PROTEIN-RELATED"/>
    <property type="match status" value="1"/>
</dbReference>
<organism evidence="3 4">
    <name type="scientific">Salipaludibacillus agaradhaerens</name>
    <name type="common">Bacillus agaradhaerens</name>
    <dbReference type="NCBI Taxonomy" id="76935"/>
    <lineage>
        <taxon>Bacteria</taxon>
        <taxon>Bacillati</taxon>
        <taxon>Bacillota</taxon>
        <taxon>Bacilli</taxon>
        <taxon>Bacillales</taxon>
        <taxon>Bacillaceae</taxon>
    </lineage>
</organism>
<feature type="region of interest" description="Disordered" evidence="1">
    <location>
        <begin position="1"/>
        <end position="57"/>
    </location>
</feature>
<feature type="transmembrane region" description="Helical" evidence="2">
    <location>
        <begin position="67"/>
        <end position="93"/>
    </location>
</feature>
<feature type="compositionally biased region" description="Acidic residues" evidence="1">
    <location>
        <begin position="45"/>
        <end position="54"/>
    </location>
</feature>
<reference evidence="3" key="1">
    <citation type="submission" date="2020-06" db="EMBL/GenBank/DDBJ databases">
        <title>Insight into the genomes of haloalkaliphilic bacilli from Kenyan soda lakes.</title>
        <authorList>
            <person name="Mwirichia R."/>
            <person name="Villamizar G.C."/>
            <person name="Poehlein A."/>
            <person name="Mugweru J."/>
            <person name="Kipnyargis A."/>
            <person name="Kiplimo D."/>
            <person name="Orwa P."/>
            <person name="Daniel R."/>
        </authorList>
    </citation>
    <scope>NUCLEOTIDE SEQUENCE</scope>
    <source>
        <strain evidence="3">B1096_S55</strain>
    </source>
</reference>
<keyword evidence="2" id="KW-0472">Membrane</keyword>
<sequence>MTQKYNPNETKSCEVAPPHQKNENYREETAAEYAGNPGMYREPDDTVENNEQEQDTGAGKGVGALGIALSIVALFFLPLLFSIAGIILGAVAVKKDQKGIGYTAIVIGAFALIISMFFAPFVT</sequence>
<dbReference type="InterPro" id="IPR055338">
    <property type="entry name" value="YqfX-like"/>
</dbReference>
<gene>
    <name evidence="3" type="ORF">HXA33_09295</name>
</gene>
<dbReference type="PANTHER" id="PTHR40040:SF1">
    <property type="entry name" value="MEMBRANE PROTEIN"/>
    <property type="match status" value="1"/>
</dbReference>
<keyword evidence="2" id="KW-0812">Transmembrane</keyword>
<evidence type="ECO:0000256" key="1">
    <source>
        <dbReference type="SAM" id="MobiDB-lite"/>
    </source>
</evidence>
<protein>
    <submittedName>
        <fullName evidence="3">DUF4190 domain-containing protein</fullName>
    </submittedName>
</protein>
<dbReference type="AlphaFoldDB" id="A0A9Q4B1Q6"/>
<evidence type="ECO:0000313" key="3">
    <source>
        <dbReference type="EMBL" id="MCR6096748.1"/>
    </source>
</evidence>
<evidence type="ECO:0000256" key="2">
    <source>
        <dbReference type="SAM" id="Phobius"/>
    </source>
</evidence>
<feature type="transmembrane region" description="Helical" evidence="2">
    <location>
        <begin position="100"/>
        <end position="122"/>
    </location>
</feature>
<dbReference type="Proteomes" id="UP001057753">
    <property type="component" value="Unassembled WGS sequence"/>
</dbReference>
<accession>A0A9Q4B1Q6</accession>
<dbReference type="EMBL" id="JABXYM010000001">
    <property type="protein sequence ID" value="MCR6096748.1"/>
    <property type="molecule type" value="Genomic_DNA"/>
</dbReference>
<keyword evidence="4" id="KW-1185">Reference proteome</keyword>
<keyword evidence="2" id="KW-1133">Transmembrane helix</keyword>
<name>A0A9Q4B1Q6_SALAG</name>
<feature type="compositionally biased region" description="Basic and acidic residues" evidence="1">
    <location>
        <begin position="20"/>
        <end position="29"/>
    </location>
</feature>
<feature type="compositionally biased region" description="Polar residues" evidence="1">
    <location>
        <begin position="1"/>
        <end position="10"/>
    </location>
</feature>
<dbReference type="RefSeq" id="WP_257821268.1">
    <property type="nucleotide sequence ID" value="NZ_JABXYM010000001.1"/>
</dbReference>
<comment type="caution">
    <text evidence="3">The sequence shown here is derived from an EMBL/GenBank/DDBJ whole genome shotgun (WGS) entry which is preliminary data.</text>
</comment>